<dbReference type="EMBL" id="BAAAGE010000003">
    <property type="protein sequence ID" value="GAA0728021.1"/>
    <property type="molecule type" value="Genomic_DNA"/>
</dbReference>
<dbReference type="NCBIfam" id="TIGR04192">
    <property type="entry name" value="GRASP_w_spasm"/>
    <property type="match status" value="1"/>
</dbReference>
<comment type="caution">
    <text evidence="1">The sequence shown here is derived from an EMBL/GenBank/DDBJ whole genome shotgun (WGS) entry which is preliminary data.</text>
</comment>
<dbReference type="RefSeq" id="WP_343913714.1">
    <property type="nucleotide sequence ID" value="NZ_BAAAGE010000003.1"/>
</dbReference>
<organism evidence="1 2">
    <name type="scientific">Aquimarina litoralis</name>
    <dbReference type="NCBI Taxonomy" id="584605"/>
    <lineage>
        <taxon>Bacteria</taxon>
        <taxon>Pseudomonadati</taxon>
        <taxon>Bacteroidota</taxon>
        <taxon>Flavobacteriia</taxon>
        <taxon>Flavobacteriales</taxon>
        <taxon>Flavobacteriaceae</taxon>
        <taxon>Aquimarina</taxon>
    </lineage>
</organism>
<keyword evidence="2" id="KW-1185">Reference proteome</keyword>
<evidence type="ECO:0000313" key="2">
    <source>
        <dbReference type="Proteomes" id="UP001501758"/>
    </source>
</evidence>
<protein>
    <recommendedName>
        <fullName evidence="3">ATP-GRASP peptide maturase, grasp-with-spasm system</fullName>
    </recommendedName>
</protein>
<accession>A0ABN1J3X0</accession>
<sequence length="338" mass="39995">MHLIFSEKVDFSTNRVIDWLYYYDQKYEKFIGPSDNKDHFKFNDKTISFTFGGINKEEKQSISENANPTKIDSTWFRRPNHNTKSFIEEFKYNGIYPKNILNYTLQQRIDVFWEYLGYRLESNNHLGSFKTFELNKPIVMQEAEKLGLTVPRTLITNSKRELETFFKSCNHRIITKSLHEIIPEYKHPTEDTNTELSIHQYTTLIDNLKDTPKVFAPSLFQECIDKEYEIRTIFLNDSCYSACIFSQLNEQTKIDMRNRDANTPTRYIPYQLPETIETSIKQLMNKLNLSYGAIDIMKSINGYYYFLEINPVGQFGDVSMQCNYYLNKKIAEHLINKS</sequence>
<evidence type="ECO:0008006" key="3">
    <source>
        <dbReference type="Google" id="ProtNLM"/>
    </source>
</evidence>
<name>A0ABN1J3X0_9FLAO</name>
<dbReference type="Proteomes" id="UP001501758">
    <property type="component" value="Unassembled WGS sequence"/>
</dbReference>
<dbReference type="PANTHER" id="PTHR21621:SF0">
    <property type="entry name" value="BETA-CITRYLGLUTAMATE SYNTHASE B-RELATED"/>
    <property type="match status" value="1"/>
</dbReference>
<proteinExistence type="predicted"/>
<dbReference type="Gene3D" id="3.30.470.20">
    <property type="entry name" value="ATP-grasp fold, B domain"/>
    <property type="match status" value="1"/>
</dbReference>
<evidence type="ECO:0000313" key="1">
    <source>
        <dbReference type="EMBL" id="GAA0728021.1"/>
    </source>
</evidence>
<dbReference type="SUPFAM" id="SSF56059">
    <property type="entry name" value="Glutathione synthetase ATP-binding domain-like"/>
    <property type="match status" value="1"/>
</dbReference>
<gene>
    <name evidence="1" type="ORF">GCM10009430_36740</name>
</gene>
<reference evidence="1 2" key="1">
    <citation type="journal article" date="2019" name="Int. J. Syst. Evol. Microbiol.">
        <title>The Global Catalogue of Microorganisms (GCM) 10K type strain sequencing project: providing services to taxonomists for standard genome sequencing and annotation.</title>
        <authorList>
            <consortium name="The Broad Institute Genomics Platform"/>
            <consortium name="The Broad Institute Genome Sequencing Center for Infectious Disease"/>
            <person name="Wu L."/>
            <person name="Ma J."/>
        </authorList>
    </citation>
    <scope>NUCLEOTIDE SEQUENCE [LARGE SCALE GENOMIC DNA]</scope>
    <source>
        <strain evidence="1 2">JCM 15974</strain>
    </source>
</reference>
<dbReference type="PANTHER" id="PTHR21621">
    <property type="entry name" value="RIBOSOMAL PROTEIN S6 MODIFICATION PROTEIN"/>
    <property type="match status" value="1"/>
</dbReference>
<dbReference type="InterPro" id="IPR026455">
    <property type="entry name" value="GRASP_w_spasm"/>
</dbReference>